<keyword evidence="1" id="KW-0472">Membrane</keyword>
<evidence type="ECO:0000313" key="3">
    <source>
        <dbReference type="Proteomes" id="UP000318711"/>
    </source>
</evidence>
<reference evidence="2 3" key="1">
    <citation type="submission" date="2017-07" db="EMBL/GenBank/DDBJ databases">
        <title>Mechanisms for carbon and nitrogen cycling indicate functional differentiation within the Candidate Phyla Radiation.</title>
        <authorList>
            <person name="Danczak R.E."/>
            <person name="Johnston M.D."/>
            <person name="Kenah C."/>
            <person name="Slattery M."/>
            <person name="Wrighton K.C."/>
            <person name="Wilkins M.J."/>
        </authorList>
    </citation>
    <scope>NUCLEOTIDE SEQUENCE [LARGE SCALE GENOMIC DNA]</scope>
    <source>
        <strain evidence="2">Licking1014_2</strain>
    </source>
</reference>
<evidence type="ECO:0000313" key="2">
    <source>
        <dbReference type="EMBL" id="TSC96286.1"/>
    </source>
</evidence>
<dbReference type="Proteomes" id="UP000318711">
    <property type="component" value="Unassembled WGS sequence"/>
</dbReference>
<sequence>MPVGQVGGGKRFGFYLNIIAAAFYHSCHLFNQIFRLAIFTDINMDFQLIRNRAALVKFFDEFLSHRQRHNRFLIYSLPQQHPHRRFGWLPKIDAAVADAADGDGGNKFHPALENRRISANGNGIIGLRLALNIF</sequence>
<keyword evidence="1" id="KW-1133">Transmembrane helix</keyword>
<organism evidence="2 3">
    <name type="scientific">Candidatus Berkelbacteria bacterium Licking1014_2</name>
    <dbReference type="NCBI Taxonomy" id="2017146"/>
    <lineage>
        <taxon>Bacteria</taxon>
        <taxon>Candidatus Berkelbacteria</taxon>
    </lineage>
</organism>
<keyword evidence="1" id="KW-0812">Transmembrane</keyword>
<comment type="caution">
    <text evidence="2">The sequence shown here is derived from an EMBL/GenBank/DDBJ whole genome shotgun (WGS) entry which is preliminary data.</text>
</comment>
<name>A0A554LTV5_9BACT</name>
<proteinExistence type="predicted"/>
<dbReference type="AlphaFoldDB" id="A0A554LTV5"/>
<evidence type="ECO:0000256" key="1">
    <source>
        <dbReference type="SAM" id="Phobius"/>
    </source>
</evidence>
<protein>
    <submittedName>
        <fullName evidence="2">Uncharacterized protein</fullName>
    </submittedName>
</protein>
<dbReference type="EMBL" id="VMGL01000043">
    <property type="protein sequence ID" value="TSC96286.1"/>
    <property type="molecule type" value="Genomic_DNA"/>
</dbReference>
<accession>A0A554LTV5</accession>
<gene>
    <name evidence="2" type="ORF">CEN88_375</name>
</gene>
<feature type="transmembrane region" description="Helical" evidence="1">
    <location>
        <begin position="12"/>
        <end position="30"/>
    </location>
</feature>